<evidence type="ECO:0000259" key="3">
    <source>
        <dbReference type="Pfam" id="PF01557"/>
    </source>
</evidence>
<protein>
    <submittedName>
        <fullName evidence="4">Fmp41 protein</fullName>
    </submittedName>
</protein>
<dbReference type="Pfam" id="PF01557">
    <property type="entry name" value="FAA_hydrolase"/>
    <property type="match status" value="1"/>
</dbReference>
<dbReference type="EMBL" id="BTGD01000025">
    <property type="protein sequence ID" value="GMM58919.1"/>
    <property type="molecule type" value="Genomic_DNA"/>
</dbReference>
<comment type="caution">
    <text evidence="4">The sequence shown here is derived from an EMBL/GenBank/DDBJ whole genome shotgun (WGS) entry which is preliminary data.</text>
</comment>
<keyword evidence="2" id="KW-0479">Metal-binding</keyword>
<evidence type="ECO:0000256" key="1">
    <source>
        <dbReference type="ARBA" id="ARBA00010211"/>
    </source>
</evidence>
<evidence type="ECO:0000256" key="2">
    <source>
        <dbReference type="ARBA" id="ARBA00022723"/>
    </source>
</evidence>
<gene>
    <name evidence="4" type="ORF">DAKH74_055360</name>
</gene>
<dbReference type="PANTHER" id="PTHR11820:SF7">
    <property type="entry name" value="ACYLPYRUVASE FAHD1, MITOCHONDRIAL"/>
    <property type="match status" value="1"/>
</dbReference>
<evidence type="ECO:0000313" key="4">
    <source>
        <dbReference type="EMBL" id="GMM58919.1"/>
    </source>
</evidence>
<dbReference type="SUPFAM" id="SSF56529">
    <property type="entry name" value="FAH"/>
    <property type="match status" value="1"/>
</dbReference>
<dbReference type="InterPro" id="IPR011234">
    <property type="entry name" value="Fumarylacetoacetase-like_C"/>
</dbReference>
<keyword evidence="5" id="KW-1185">Reference proteome</keyword>
<dbReference type="GO" id="GO:0018773">
    <property type="term" value="F:acetylpyruvate hydrolase activity"/>
    <property type="evidence" value="ECO:0007669"/>
    <property type="project" value="TreeGrafter"/>
</dbReference>
<feature type="domain" description="Fumarylacetoacetase-like C-terminal" evidence="3">
    <location>
        <begin position="11"/>
        <end position="235"/>
    </location>
</feature>
<proteinExistence type="inferred from homology"/>
<comment type="similarity">
    <text evidence="1">Belongs to the FAH family.</text>
</comment>
<dbReference type="GO" id="GO:0005739">
    <property type="term" value="C:mitochondrion"/>
    <property type="evidence" value="ECO:0007669"/>
    <property type="project" value="TreeGrafter"/>
</dbReference>
<name>A0AAV5S4X3_MAUHU</name>
<dbReference type="AlphaFoldDB" id="A0AAV5S4X3"/>
<evidence type="ECO:0000313" key="5">
    <source>
        <dbReference type="Proteomes" id="UP001377567"/>
    </source>
</evidence>
<reference evidence="4 5" key="1">
    <citation type="journal article" date="2023" name="Elife">
        <title>Identification of key yeast species and microbe-microbe interactions impacting larval growth of Drosophila in the wild.</title>
        <authorList>
            <person name="Mure A."/>
            <person name="Sugiura Y."/>
            <person name="Maeda R."/>
            <person name="Honda K."/>
            <person name="Sakurai N."/>
            <person name="Takahashi Y."/>
            <person name="Watada M."/>
            <person name="Katoh T."/>
            <person name="Gotoh A."/>
            <person name="Gotoh Y."/>
            <person name="Taniguchi I."/>
            <person name="Nakamura K."/>
            <person name="Hayashi T."/>
            <person name="Katayama T."/>
            <person name="Uemura T."/>
            <person name="Hattori Y."/>
        </authorList>
    </citation>
    <scope>NUCLEOTIDE SEQUENCE [LARGE SCALE GENOMIC DNA]</scope>
    <source>
        <strain evidence="4 5">KH-74</strain>
    </source>
</reference>
<dbReference type="PANTHER" id="PTHR11820">
    <property type="entry name" value="ACYLPYRUVASE"/>
    <property type="match status" value="1"/>
</dbReference>
<organism evidence="4 5">
    <name type="scientific">Maudiozyma humilis</name>
    <name type="common">Sour dough yeast</name>
    <name type="synonym">Kazachstania humilis</name>
    <dbReference type="NCBI Taxonomy" id="51915"/>
    <lineage>
        <taxon>Eukaryota</taxon>
        <taxon>Fungi</taxon>
        <taxon>Dikarya</taxon>
        <taxon>Ascomycota</taxon>
        <taxon>Saccharomycotina</taxon>
        <taxon>Saccharomycetes</taxon>
        <taxon>Saccharomycetales</taxon>
        <taxon>Saccharomycetaceae</taxon>
        <taxon>Maudiozyma</taxon>
    </lineage>
</organism>
<accession>A0AAV5S4X3</accession>
<dbReference type="GO" id="GO:0046872">
    <property type="term" value="F:metal ion binding"/>
    <property type="evidence" value="ECO:0007669"/>
    <property type="project" value="UniProtKB-KW"/>
</dbReference>
<dbReference type="Proteomes" id="UP001377567">
    <property type="component" value="Unassembled WGS sequence"/>
</dbReference>
<dbReference type="InterPro" id="IPR036663">
    <property type="entry name" value="Fumarylacetoacetase_C_sf"/>
</dbReference>
<sequence>MSFNYLRNVGKIVCIGRNYAAHIKELNNAVPKMPFYFMKPTSSLITPLSQASEPTEATFTGLRTDGTNPSPIYIPANVQVHHEVELGLVLSRRLSNIDPEKFGPQELLDSVRGFCLSLDLTGRNVQSDAKKKGLPWFFAKGYDTFCPVSQLLEPHQLPGFKDTPVADIPGKFRLQCSVNGELRQSGSCDLMLNPMHRIVSHIAEAVTLEEGDLVLTGTPAGVGQLKPGDTISAQLYFGDALVADMSYDCVERPGSYVYKSS</sequence>
<dbReference type="Gene3D" id="3.90.850.10">
    <property type="entry name" value="Fumarylacetoacetase-like, C-terminal domain"/>
    <property type="match status" value="1"/>
</dbReference>